<feature type="compositionally biased region" description="Basic and acidic residues" evidence="1">
    <location>
        <begin position="21"/>
        <end position="52"/>
    </location>
</feature>
<gene>
    <name evidence="2" type="ORF">GCM10010439_55710</name>
</gene>
<comment type="caution">
    <text evidence="2">The sequence shown here is derived from an EMBL/GenBank/DDBJ whole genome shotgun (WGS) entry which is preliminary data.</text>
</comment>
<reference evidence="2 3" key="1">
    <citation type="journal article" date="2019" name="Int. J. Syst. Evol. Microbiol.">
        <title>The Global Catalogue of Microorganisms (GCM) 10K type strain sequencing project: providing services to taxonomists for standard genome sequencing and annotation.</title>
        <authorList>
            <consortium name="The Broad Institute Genomics Platform"/>
            <consortium name="The Broad Institute Genome Sequencing Center for Infectious Disease"/>
            <person name="Wu L."/>
            <person name="Ma J."/>
        </authorList>
    </citation>
    <scope>NUCLEOTIDE SEQUENCE [LARGE SCALE GENOMIC DNA]</scope>
    <source>
        <strain evidence="2 3">JCM 8201</strain>
    </source>
</reference>
<protein>
    <submittedName>
        <fullName evidence="2">Uncharacterized protein</fullName>
    </submittedName>
</protein>
<sequence length="84" mass="8797">MISSVIGPPFGSSGPTYGAHEPLDTRIGRTGETGEARRSETTIAVETKKTADRASAGPQLRRGLVKSANQRVVNTTDNLTGKAT</sequence>
<proteinExistence type="predicted"/>
<feature type="region of interest" description="Disordered" evidence="1">
    <location>
        <begin position="1"/>
        <end position="84"/>
    </location>
</feature>
<feature type="compositionally biased region" description="Polar residues" evidence="1">
    <location>
        <begin position="67"/>
        <end position="84"/>
    </location>
</feature>
<name>A0ABN3UKQ3_9ACTN</name>
<evidence type="ECO:0000256" key="1">
    <source>
        <dbReference type="SAM" id="MobiDB-lite"/>
    </source>
</evidence>
<evidence type="ECO:0000313" key="2">
    <source>
        <dbReference type="EMBL" id="GAA2734115.1"/>
    </source>
</evidence>
<keyword evidence="3" id="KW-1185">Reference proteome</keyword>
<evidence type="ECO:0000313" key="3">
    <source>
        <dbReference type="Proteomes" id="UP001501842"/>
    </source>
</evidence>
<accession>A0ABN3UKQ3</accession>
<organism evidence="2 3">
    <name type="scientific">Actinocorallia aurantiaca</name>
    <dbReference type="NCBI Taxonomy" id="46204"/>
    <lineage>
        <taxon>Bacteria</taxon>
        <taxon>Bacillati</taxon>
        <taxon>Actinomycetota</taxon>
        <taxon>Actinomycetes</taxon>
        <taxon>Streptosporangiales</taxon>
        <taxon>Thermomonosporaceae</taxon>
        <taxon>Actinocorallia</taxon>
    </lineage>
</organism>
<dbReference type="EMBL" id="BAAATZ010000029">
    <property type="protein sequence ID" value="GAA2734115.1"/>
    <property type="molecule type" value="Genomic_DNA"/>
</dbReference>
<dbReference type="Proteomes" id="UP001501842">
    <property type="component" value="Unassembled WGS sequence"/>
</dbReference>